<dbReference type="EMBL" id="CP015029">
    <property type="protein sequence ID" value="QIM64798.1"/>
    <property type="molecule type" value="Genomic_DNA"/>
</dbReference>
<feature type="domain" description="Mce/MlaD" evidence="8">
    <location>
        <begin position="163"/>
        <end position="223"/>
    </location>
</feature>
<keyword evidence="6 7" id="KW-0472">Membrane</keyword>
<dbReference type="PANTHER" id="PTHR30462">
    <property type="entry name" value="INTERMEMBRANE TRANSPORT PROTEIN PQIB-RELATED"/>
    <property type="match status" value="1"/>
</dbReference>
<dbReference type="EMBL" id="RKQT01000003">
    <property type="protein sequence ID" value="RPE92280.1"/>
    <property type="molecule type" value="Genomic_DNA"/>
</dbReference>
<dbReference type="Proteomes" id="UP000276901">
    <property type="component" value="Unassembled WGS sequence"/>
</dbReference>
<feature type="domain" description="Mce/MlaD" evidence="8">
    <location>
        <begin position="527"/>
        <end position="585"/>
    </location>
</feature>
<accession>A0AAE6X5M6</accession>
<evidence type="ECO:0000256" key="3">
    <source>
        <dbReference type="ARBA" id="ARBA00022519"/>
    </source>
</evidence>
<gene>
    <name evidence="9" type="ORF">A4G17_04800</name>
    <name evidence="10" type="ORF">EDC49_1571</name>
</gene>
<dbReference type="AlphaFoldDB" id="A0AAE6X5M6"/>
<evidence type="ECO:0000259" key="8">
    <source>
        <dbReference type="Pfam" id="PF02470"/>
    </source>
</evidence>
<keyword evidence="4 7" id="KW-0812">Transmembrane</keyword>
<keyword evidence="2" id="KW-1003">Cell membrane</keyword>
<feature type="transmembrane region" description="Helical" evidence="7">
    <location>
        <begin position="21"/>
        <end position="41"/>
    </location>
</feature>
<evidence type="ECO:0000256" key="5">
    <source>
        <dbReference type="ARBA" id="ARBA00022989"/>
    </source>
</evidence>
<comment type="subcellular location">
    <subcellularLocation>
        <location evidence="1">Cell inner membrane</location>
    </subcellularLocation>
</comment>
<dbReference type="PANTHER" id="PTHR30462:SF0">
    <property type="entry name" value="INTERMEMBRANE TRANSPORT PROTEIN YEBT"/>
    <property type="match status" value="1"/>
</dbReference>
<keyword evidence="5 7" id="KW-1133">Transmembrane helix</keyword>
<reference evidence="10 11" key="2">
    <citation type="submission" date="2018-11" db="EMBL/GenBank/DDBJ databases">
        <title>Genomic Encyclopedia of Type Strains, Phase IV (KMG-IV): sequencing the most valuable type-strain genomes for metagenomic binning, comparative biology and taxonomic classification.</title>
        <authorList>
            <person name="Goeker M."/>
        </authorList>
    </citation>
    <scope>NUCLEOTIDE SEQUENCE [LARGE SCALE GENOMIC DNA]</scope>
    <source>
        <strain evidence="10 11">DSM 25797</strain>
    </source>
</reference>
<proteinExistence type="predicted"/>
<evidence type="ECO:0000313" key="9">
    <source>
        <dbReference type="EMBL" id="QIM64798.1"/>
    </source>
</evidence>
<evidence type="ECO:0000313" key="11">
    <source>
        <dbReference type="Proteomes" id="UP000276901"/>
    </source>
</evidence>
<sequence>MTENNNSPVPAKVREPRKISPFWLLPLVAFLIGCSLFFQILREQGEEITIRFQDGAGISAGKTTIRFQGLQIGLVKKVNFTNQMREVEVTAEIDPQAKAVLRKDTKFWLVRPTASLAGISGLDTLVSGNYISLIPGESHDSEDEFVAESEPPIVPINDGDLLIKLVADDLGSIGVGASVYYRKVPVGNVSDYRFTADQNKVEIDLLINKKYAHLVKKDSHFWNISGIKANLNLSTGVSIEADSLLSVVQGAVAFDSPSDSAKAEQEQSYRLFNDLKSAQRGIDVTVELPTNLGIKPNETGVFYQGTQIGTFSTFVSPYDNPPKSENGMLQGSLLIDPSYKDLLKEKSVILLKEPKFSFNKDQLDKLSEVFRGNYFEIIAGEGQPSRHFVVQNHDSYLLNRADTLSLSLTAPQSYGVDKGQSIFYHDVQIGEILKRELNADNVKFTAIIFPNFRHLIGANSKFVTVSNVDIAVGLDGVKLNAASPTQWLQGGVRLLNGNSEGTALKQYPLYKDLDSAENNIISDEKQTTLTLSANELTGISQGSVLLYRNFQVGEVLSVRPQKNRFDVDLFIEPKYRHLLSETSRFWIEPAVQVDLSTKGLNLQASPLMRTLKGAISFDNNGAKNSRTLYASFDKARSGNTYITLIAKDASKLSKGMPLKYMGLTVGQVETLQLENAKKQVKVTAFIDGQYFPLIAKAGSQFRAVSPEISTTGVKNLDAAIQNYIGIDIGSGERQTQFPLAETDSQSSKFQNGLAIIVETSDANGITPDAPVLYRGMQVGVVQRLSLSELGDRVLIHLKISNQYRHLVRKNSQFWAASGYTMDISLSGASISSGTMSQLLNGGIAFSNPSDKVVQPPVEANHRFRLQRKVPEGAAGWNQGIAE</sequence>
<dbReference type="GO" id="GO:0005886">
    <property type="term" value="C:plasma membrane"/>
    <property type="evidence" value="ECO:0007669"/>
    <property type="project" value="UniProtKB-SubCell"/>
</dbReference>
<feature type="domain" description="Mce/MlaD" evidence="8">
    <location>
        <begin position="640"/>
        <end position="727"/>
    </location>
</feature>
<dbReference type="InterPro" id="IPR051800">
    <property type="entry name" value="PqiA-PqiB_transport"/>
</dbReference>
<name>A0AAE6X5M6_9PAST</name>
<evidence type="ECO:0000256" key="1">
    <source>
        <dbReference type="ARBA" id="ARBA00004533"/>
    </source>
</evidence>
<reference evidence="9 12" key="1">
    <citation type="submission" date="2016-03" db="EMBL/GenBank/DDBJ databases">
        <authorList>
            <person name="Hansen M.J."/>
            <person name="Bojesen A.M."/>
            <person name="Planet P."/>
        </authorList>
    </citation>
    <scope>NUCLEOTIDE SEQUENCE [LARGE SCALE GENOMIC DNA]</scope>
    <source>
        <strain evidence="9 12">HPA 21</strain>
    </source>
</reference>
<organism evidence="9 12">
    <name type="scientific">Frederiksenia canicola</name>
    <dbReference type="NCBI Taxonomy" id="123824"/>
    <lineage>
        <taxon>Bacteria</taxon>
        <taxon>Pseudomonadati</taxon>
        <taxon>Pseudomonadota</taxon>
        <taxon>Gammaproteobacteria</taxon>
        <taxon>Pasteurellales</taxon>
        <taxon>Pasteurellaceae</taxon>
        <taxon>Frederiksenia</taxon>
    </lineage>
</organism>
<dbReference type="RefSeq" id="WP_123957198.1">
    <property type="nucleotide sequence ID" value="NZ_CP015029.1"/>
</dbReference>
<dbReference type="Pfam" id="PF02470">
    <property type="entry name" value="MlaD"/>
    <property type="match status" value="5"/>
</dbReference>
<feature type="domain" description="Mce/MlaD" evidence="8">
    <location>
        <begin position="45"/>
        <end position="136"/>
    </location>
</feature>
<dbReference type="KEGG" id="fcl:A4G17_04800"/>
<evidence type="ECO:0000256" key="2">
    <source>
        <dbReference type="ARBA" id="ARBA00022475"/>
    </source>
</evidence>
<keyword evidence="11" id="KW-1185">Reference proteome</keyword>
<feature type="domain" description="Mce/MlaD" evidence="8">
    <location>
        <begin position="752"/>
        <end position="832"/>
    </location>
</feature>
<dbReference type="InterPro" id="IPR003399">
    <property type="entry name" value="Mce/MlaD"/>
</dbReference>
<evidence type="ECO:0000313" key="10">
    <source>
        <dbReference type="EMBL" id="RPE92280.1"/>
    </source>
</evidence>
<keyword evidence="3" id="KW-0997">Cell inner membrane</keyword>
<evidence type="ECO:0000256" key="7">
    <source>
        <dbReference type="SAM" id="Phobius"/>
    </source>
</evidence>
<evidence type="ECO:0000313" key="12">
    <source>
        <dbReference type="Proteomes" id="UP000502287"/>
    </source>
</evidence>
<dbReference type="Proteomes" id="UP000502287">
    <property type="component" value="Chromosome"/>
</dbReference>
<protein>
    <submittedName>
        <fullName evidence="10">Paraquat-inducible protein B</fullName>
    </submittedName>
</protein>
<evidence type="ECO:0000256" key="6">
    <source>
        <dbReference type="ARBA" id="ARBA00023136"/>
    </source>
</evidence>
<evidence type="ECO:0000256" key="4">
    <source>
        <dbReference type="ARBA" id="ARBA00022692"/>
    </source>
</evidence>